<gene>
    <name evidence="3" type="ordered locus">Hqrw_2261</name>
</gene>
<accession>G0LHB2</accession>
<evidence type="ECO:0000313" key="3">
    <source>
        <dbReference type="EMBL" id="CCC40146.1"/>
    </source>
</evidence>
<keyword evidence="3" id="KW-0067">ATP-binding</keyword>
<dbReference type="PROSITE" id="PS51194">
    <property type="entry name" value="HELICASE_CTER"/>
    <property type="match status" value="1"/>
</dbReference>
<dbReference type="EMBL" id="FR746099">
    <property type="protein sequence ID" value="CCC40146.1"/>
    <property type="molecule type" value="Genomic_DNA"/>
</dbReference>
<reference evidence="3 4" key="1">
    <citation type="journal article" date="2011" name="PLoS ONE">
        <title>Haloquadratum walsbyi: limited diversity in a global pond.</title>
        <authorList>
            <person name="Dyall-Smith M."/>
            <person name="Pfeiffer F."/>
            <person name="Klee K."/>
            <person name="Palm P."/>
            <person name="Gross K."/>
            <person name="Schuster S.C."/>
            <person name="Rampp M."/>
            <person name="Oesterhelt D."/>
        </authorList>
    </citation>
    <scope>NUCLEOTIDE SEQUENCE [LARGE SCALE GENOMIC DNA]</scope>
    <source>
        <strain evidence="4">DSM 16854 / JCM 12705 / C23</strain>
    </source>
</reference>
<feature type="region of interest" description="Disordered" evidence="1">
    <location>
        <begin position="206"/>
        <end position="228"/>
    </location>
</feature>
<sequence length="1170" mass="134775">MSDSETRQVDVQQSASDENDINLTPAHKIGSHLTTETLKRSRGQHQSYCSGNFPHDQYHISNLAPEHDLFEDEEFEAKTRPSSISLEFTPVSTGDTVDISLSFDVYYPAVPTYEEYLHLFEKSLQAAQVEAANRMDGSIDPSDVSEENINFDSLYNLDKRFFRRVGISVDTEFDPTAHEQEASRITEMLQSKLKTTVSDSLDDFPGVNNSLSEQPITSNKTSTTPLSESEYTARVEQRTKLSEADLKWDLQAEVTRSGDEFALALANYSPDGQSSDEYDGIFERFIFNPKITAVGQFEPYTFDLVPEDYRYDQRVWSKGHNCGTTSEIDDHGNRRIETTAVPRCPVYEFVFNTAYETNFDQLASGKTIETLEDIESGMIEYLNSWQGSRREEIRRELGLSQAELEQYDAAAEDFTTEIERFQQGIDILKQDSQALRAFRLMNEVNDRQYDFPGWRLFQVVYIVSNLSSIVRREYPEFESPHDDAAGVLWFPTGGGKTEAYLGLILFNLFYDRLRGKEQGVTAWIRFPLRLLSRQQQDRFLESLLYAEEIRQANNNLGLDSRGEPFSLGFYVGSHDTPNAIGTSRDRYREAFSESQQRLEEECQVVETCPLCQSDVRVEFDKEKNSVFHHCTGDSCIGQLPLYVVDRDIYRYVPSVLLGSLDKIVVSGMQPRFANILGNLTTECPIHGYGYSGKCSEHAHCDVDSENLREVDPNELYDPVPTLHLIDEVHLLSEELGTFSSHYETLYLTLCDEIHGKEPKILTSTATIAKYERQMQNLFQKEAVRFPVDGPKRRETFYGHLTDTIQREYVGFMPDNRSHLYSILDTIQNYHELIRDARELSSEELADRVGLDSLTKSKKRELLDLYELSVIYFTNKVEKDRYRENIAKHTNPKMMENGYENSIVERQLTADTEDSDLLETLENQGDIPFENRVDTVPSTSFIGHGIDVNRFNMMMFYGLPAQTFQYIQSSSRVGRQSGVTGFVFNAFNPLEERDMHRYRFFEKMHEYLDRAVEPVPIDRWAKFGIERTFVGVANALLIQHYRPTMWRSETVTKDTKQVRANVQKASHLYKLMTSNNYSDFTKQNMKILLRSAFGVDEQTTETRYFTSQLDTKLNNLWRYWEQNLPSMNYPEFPRDEKPMVSLRDIGNSGSITPQFNNQPFIDALFKGDDGR</sequence>
<dbReference type="SUPFAM" id="SSF52540">
    <property type="entry name" value="P-loop containing nucleoside triphosphate hydrolases"/>
    <property type="match status" value="1"/>
</dbReference>
<protein>
    <submittedName>
        <fullName evidence="3">Helicase domain protein</fullName>
    </submittedName>
</protein>
<dbReference type="InterPro" id="IPR027417">
    <property type="entry name" value="P-loop_NTPase"/>
</dbReference>
<feature type="compositionally biased region" description="Polar residues" evidence="1">
    <location>
        <begin position="207"/>
        <end position="228"/>
    </location>
</feature>
<evidence type="ECO:0000256" key="1">
    <source>
        <dbReference type="SAM" id="MobiDB-lite"/>
    </source>
</evidence>
<dbReference type="HOGENOM" id="CLU_004880_1_0_2"/>
<dbReference type="InterPro" id="IPR001650">
    <property type="entry name" value="Helicase_C-like"/>
</dbReference>
<dbReference type="CDD" id="cd18785">
    <property type="entry name" value="SF2_C"/>
    <property type="match status" value="1"/>
</dbReference>
<organism evidence="3 4">
    <name type="scientific">Haloquadratum walsbyi (strain DSM 16854 / JCM 12705 / C23)</name>
    <dbReference type="NCBI Taxonomy" id="768065"/>
    <lineage>
        <taxon>Archaea</taxon>
        <taxon>Methanobacteriati</taxon>
        <taxon>Methanobacteriota</taxon>
        <taxon>Stenosarchaea group</taxon>
        <taxon>Halobacteria</taxon>
        <taxon>Halobacteriales</taxon>
        <taxon>Haloferacaceae</taxon>
        <taxon>Haloquadratum</taxon>
    </lineage>
</organism>
<dbReference type="AlphaFoldDB" id="G0LHB2"/>
<feature type="domain" description="Helicase C-terminal" evidence="2">
    <location>
        <begin position="860"/>
        <end position="1022"/>
    </location>
</feature>
<dbReference type="Pfam" id="PF00271">
    <property type="entry name" value="Helicase_C"/>
    <property type="match status" value="1"/>
</dbReference>
<keyword evidence="3" id="KW-0347">Helicase</keyword>
<dbReference type="RefSeq" id="WP_014555853.1">
    <property type="nucleotide sequence ID" value="NC_017459.1"/>
</dbReference>
<keyword evidence="3" id="KW-0547">Nucleotide-binding</keyword>
<feature type="region of interest" description="Disordered" evidence="1">
    <location>
        <begin position="1"/>
        <end position="29"/>
    </location>
</feature>
<dbReference type="Gene3D" id="3.40.50.300">
    <property type="entry name" value="P-loop containing nucleotide triphosphate hydrolases"/>
    <property type="match status" value="2"/>
</dbReference>
<proteinExistence type="predicted"/>
<name>G0LHB2_HALWC</name>
<dbReference type="GO" id="GO:0004386">
    <property type="term" value="F:helicase activity"/>
    <property type="evidence" value="ECO:0007669"/>
    <property type="project" value="UniProtKB-KW"/>
</dbReference>
<evidence type="ECO:0000313" key="4">
    <source>
        <dbReference type="Proteomes" id="UP000007954"/>
    </source>
</evidence>
<dbReference type="KEGG" id="hwc:Hqrw_2261"/>
<dbReference type="OrthoDB" id="114689at2157"/>
<dbReference type="GeneID" id="12446990"/>
<keyword evidence="3" id="KW-0378">Hydrolase</keyword>
<evidence type="ECO:0000259" key="2">
    <source>
        <dbReference type="PROSITE" id="PS51194"/>
    </source>
</evidence>
<dbReference type="Proteomes" id="UP000007954">
    <property type="component" value="Chromosome"/>
</dbReference>